<dbReference type="InterPro" id="IPR012317">
    <property type="entry name" value="Poly(ADP-ribose)pol_cat_dom"/>
</dbReference>
<organism evidence="3">
    <name type="scientific">Chrysotila carterae</name>
    <name type="common">Marine alga</name>
    <name type="synonym">Syracosphaera carterae</name>
    <dbReference type="NCBI Taxonomy" id="13221"/>
    <lineage>
        <taxon>Eukaryota</taxon>
        <taxon>Haptista</taxon>
        <taxon>Haptophyta</taxon>
        <taxon>Prymnesiophyceae</taxon>
        <taxon>Isochrysidales</taxon>
        <taxon>Isochrysidaceae</taxon>
        <taxon>Chrysotila</taxon>
    </lineage>
</organism>
<dbReference type="AlphaFoldDB" id="A0A7S4EX16"/>
<accession>A0A7S4EX16</accession>
<feature type="region of interest" description="Disordered" evidence="1">
    <location>
        <begin position="418"/>
        <end position="439"/>
    </location>
</feature>
<proteinExistence type="predicted"/>
<dbReference type="Pfam" id="PF00644">
    <property type="entry name" value="PARP"/>
    <property type="match status" value="1"/>
</dbReference>
<gene>
    <name evidence="3" type="ORF">PCAR00345_LOCUS11627</name>
</gene>
<protein>
    <recommendedName>
        <fullName evidence="2">PARP catalytic domain-containing protein</fullName>
    </recommendedName>
</protein>
<dbReference type="Gene3D" id="3.90.228.10">
    <property type="match status" value="1"/>
</dbReference>
<dbReference type="EMBL" id="HBIZ01018586">
    <property type="protein sequence ID" value="CAE0759033.1"/>
    <property type="molecule type" value="Transcribed_RNA"/>
</dbReference>
<feature type="domain" description="PARP catalytic" evidence="2">
    <location>
        <begin position="99"/>
        <end position="157"/>
    </location>
</feature>
<evidence type="ECO:0000313" key="3">
    <source>
        <dbReference type="EMBL" id="CAE0759033.1"/>
    </source>
</evidence>
<evidence type="ECO:0000259" key="2">
    <source>
        <dbReference type="Pfam" id="PF00644"/>
    </source>
</evidence>
<dbReference type="SUPFAM" id="SSF56399">
    <property type="entry name" value="ADP-ribosylation"/>
    <property type="match status" value="1"/>
</dbReference>
<evidence type="ECO:0000256" key="1">
    <source>
        <dbReference type="SAM" id="MobiDB-lite"/>
    </source>
</evidence>
<reference evidence="3" key="1">
    <citation type="submission" date="2021-01" db="EMBL/GenBank/DDBJ databases">
        <authorList>
            <person name="Corre E."/>
            <person name="Pelletier E."/>
            <person name="Niang G."/>
            <person name="Scheremetjew M."/>
            <person name="Finn R."/>
            <person name="Kale V."/>
            <person name="Holt S."/>
            <person name="Cochrane G."/>
            <person name="Meng A."/>
            <person name="Brown T."/>
            <person name="Cohen L."/>
        </authorList>
    </citation>
    <scope>NUCLEOTIDE SEQUENCE</scope>
    <source>
        <strain evidence="3">CCMP645</strain>
    </source>
</reference>
<sequence>MCRARSTRTSMAKAHFARIRTAYQDLRNMSHSFRCTERLCNRRELKQPHICIGSSCGYCTGCMHRIMSSLTKMERWPFMPLCKCCPQPVYPLLAQELRSSQTRRLILAYHGTHEANVESICRDGLDKHRRGTANGQAFGPGEYVSPSLGKALSYSRGGMKVLVFAVLADYITEPGTHIIVVSDSKYTLPVGVITFSSLSRGITTWRGQFSGGILRLLKNSLRLARSGCVTEAAQMYQQASLDPQRDHQTARVEKKLLDALAASNATVNAVTQGFPHLLEHVVGREAICRKFYSAGDSLLKIALADAKKRDEDTHTFAASAMLRAISTAAAAEVRYVESKIMDGTESRVKRYPESALIMRKLDRHDFNEASEAYLAFSAKHQGQLPLPFAAEIGFRLAQLQVDVSLFRDFFPGALEAATSSHCDADPTGRAPSDSSSTNTMDTLKARLAPDNTNADVALPQADSSALPGTGVRMQEAYTTRNCTSALKRKRSEAETPVDCLCTSILRLIQLGDINAACTFYLQAIPPGDQVPPMALATQVGFQLGQMRLDLSMLHGFFPGAIKAAAAFRQSMHRQSREASPSHSVAASCKAETQRADGVALASAVASVLA</sequence>
<name>A0A7S4EX16_CHRCT</name>
<dbReference type="GO" id="GO:0003950">
    <property type="term" value="F:NAD+ poly-ADP-ribosyltransferase activity"/>
    <property type="evidence" value="ECO:0007669"/>
    <property type="project" value="InterPro"/>
</dbReference>